<dbReference type="AlphaFoldDB" id="A0A2P5WLA2"/>
<evidence type="ECO:0000313" key="2">
    <source>
        <dbReference type="EMBL" id="PPR91860.1"/>
    </source>
</evidence>
<feature type="compositionally biased region" description="Basic residues" evidence="1">
    <location>
        <begin position="122"/>
        <end position="134"/>
    </location>
</feature>
<evidence type="ECO:0000313" key="3">
    <source>
        <dbReference type="Proteomes" id="UP000239757"/>
    </source>
</evidence>
<protein>
    <submittedName>
        <fullName evidence="2">Uncharacterized protein</fullName>
    </submittedName>
</protein>
<gene>
    <name evidence="2" type="ORF">GOBAR_AA28828</name>
</gene>
<feature type="region of interest" description="Disordered" evidence="1">
    <location>
        <begin position="120"/>
        <end position="140"/>
    </location>
</feature>
<dbReference type="EMBL" id="KZ667197">
    <property type="protein sequence ID" value="PPR91860.1"/>
    <property type="molecule type" value="Genomic_DNA"/>
</dbReference>
<accession>A0A2P5WLA2</accession>
<evidence type="ECO:0000256" key="1">
    <source>
        <dbReference type="SAM" id="MobiDB-lite"/>
    </source>
</evidence>
<reference evidence="2 3" key="1">
    <citation type="submission" date="2015-01" db="EMBL/GenBank/DDBJ databases">
        <title>Genome of allotetraploid Gossypium barbadense reveals genomic plasticity and fiber elongation in cotton evolution.</title>
        <authorList>
            <person name="Chen X."/>
            <person name="Liu X."/>
            <person name="Zhao B."/>
            <person name="Zheng H."/>
            <person name="Hu Y."/>
            <person name="Lu G."/>
            <person name="Yang C."/>
            <person name="Chen J."/>
            <person name="Shan C."/>
            <person name="Zhang L."/>
            <person name="Zhou Y."/>
            <person name="Wang L."/>
            <person name="Guo W."/>
            <person name="Bai Y."/>
            <person name="Ruan J."/>
            <person name="Shangguan X."/>
            <person name="Mao Y."/>
            <person name="Jiang J."/>
            <person name="Zhu Y."/>
            <person name="Lei J."/>
            <person name="Kang H."/>
            <person name="Chen S."/>
            <person name="He X."/>
            <person name="Wang R."/>
            <person name="Wang Y."/>
            <person name="Chen J."/>
            <person name="Wang L."/>
            <person name="Yu S."/>
            <person name="Wang B."/>
            <person name="Wei J."/>
            <person name="Song S."/>
            <person name="Lu X."/>
            <person name="Gao Z."/>
            <person name="Gu W."/>
            <person name="Deng X."/>
            <person name="Ma D."/>
            <person name="Wang S."/>
            <person name="Liang W."/>
            <person name="Fang L."/>
            <person name="Cai C."/>
            <person name="Zhu X."/>
            <person name="Zhou B."/>
            <person name="Zhang Y."/>
            <person name="Chen Z."/>
            <person name="Xu S."/>
            <person name="Zhu R."/>
            <person name="Wang S."/>
            <person name="Zhang T."/>
            <person name="Zhao G."/>
        </authorList>
    </citation>
    <scope>NUCLEOTIDE SEQUENCE [LARGE SCALE GENOMIC DNA]</scope>
    <source>
        <strain evidence="3">cv. Xinhai21</strain>
        <tissue evidence="2">Leaf</tissue>
    </source>
</reference>
<proteinExistence type="predicted"/>
<sequence>MEEEYTQNINLSTLAPRRNKEQLNAITVQYEEGLVEPEPESRQGIVVSKGKGEMDHNEQKPMPNAVKFLNELLANKQKLDEAPSLQEIRSKNIHEPCSNNNKGLMYEERRLQIEELDEWRTQKPRTHNKPKPHHDRLNVSPNQLKVGDEVLLDAADPRIPTSKPNGAIPFMVLNIFPYGTVEVTHSKFSTFKVNSTHLKPYFDKIDSRNEVCTLLTPP</sequence>
<dbReference type="OrthoDB" id="1094981at2759"/>
<name>A0A2P5WLA2_GOSBA</name>
<organism evidence="2 3">
    <name type="scientific">Gossypium barbadense</name>
    <name type="common">Sea Island cotton</name>
    <name type="synonym">Hibiscus barbadensis</name>
    <dbReference type="NCBI Taxonomy" id="3634"/>
    <lineage>
        <taxon>Eukaryota</taxon>
        <taxon>Viridiplantae</taxon>
        <taxon>Streptophyta</taxon>
        <taxon>Embryophyta</taxon>
        <taxon>Tracheophyta</taxon>
        <taxon>Spermatophyta</taxon>
        <taxon>Magnoliopsida</taxon>
        <taxon>eudicotyledons</taxon>
        <taxon>Gunneridae</taxon>
        <taxon>Pentapetalae</taxon>
        <taxon>rosids</taxon>
        <taxon>malvids</taxon>
        <taxon>Malvales</taxon>
        <taxon>Malvaceae</taxon>
        <taxon>Malvoideae</taxon>
        <taxon>Gossypium</taxon>
    </lineage>
</organism>
<dbReference type="Proteomes" id="UP000239757">
    <property type="component" value="Unassembled WGS sequence"/>
</dbReference>